<evidence type="ECO:0000313" key="10">
    <source>
        <dbReference type="Proteomes" id="UP000199488"/>
    </source>
</evidence>
<dbReference type="InterPro" id="IPR004776">
    <property type="entry name" value="Mem_transp_PIN-like"/>
</dbReference>
<dbReference type="Gene3D" id="1.20.1530.20">
    <property type="match status" value="2"/>
</dbReference>
<dbReference type="OrthoDB" id="148377at2"/>
<evidence type="ECO:0000256" key="5">
    <source>
        <dbReference type="ARBA" id="ARBA00022692"/>
    </source>
</evidence>
<dbReference type="AlphaFoldDB" id="A0A1H2T4T5"/>
<comment type="subcellular location">
    <subcellularLocation>
        <location evidence="1">Cell membrane</location>
        <topology evidence="1">Multi-pass membrane protein</topology>
    </subcellularLocation>
</comment>
<feature type="transmembrane region" description="Helical" evidence="8">
    <location>
        <begin position="221"/>
        <end position="239"/>
    </location>
</feature>
<evidence type="ECO:0000313" key="9">
    <source>
        <dbReference type="EMBL" id="SDW38279.1"/>
    </source>
</evidence>
<sequence length="299" mass="32450">MGVLINVLIPIILIFTIGYLLQKRQAVDIRPVSAVALYVLTPALVFRTFYERELNSDMLSMALFSLVFLAVMTGVIKLVSYVRKWPKANETGMMLSTVFMNAGNYGAPLIAFAFGDTAFAYSIVFMVIQTMLMNTVGVYIANSANMDAADAFRTVLRMPVFYALIAGVVFQLTGIPVGATYYEALDMLASAAIPVVMIILGMQLARISVKSMDWKLVSAGTFLRLVFAPALAYVIALLLQTSDTLTTVLVVSTAMPSAATMAMISVQFDSNPQLVSSITLVTTILSVPSLWVVLSIFQA</sequence>
<evidence type="ECO:0000256" key="1">
    <source>
        <dbReference type="ARBA" id="ARBA00004651"/>
    </source>
</evidence>
<feature type="transmembrane region" description="Helical" evidence="8">
    <location>
        <begin position="188"/>
        <end position="209"/>
    </location>
</feature>
<keyword evidence="3" id="KW-0813">Transport</keyword>
<proteinExistence type="inferred from homology"/>
<dbReference type="GO" id="GO:0055085">
    <property type="term" value="P:transmembrane transport"/>
    <property type="evidence" value="ECO:0007669"/>
    <property type="project" value="InterPro"/>
</dbReference>
<keyword evidence="5 8" id="KW-0812">Transmembrane</keyword>
<evidence type="ECO:0000256" key="3">
    <source>
        <dbReference type="ARBA" id="ARBA00022448"/>
    </source>
</evidence>
<dbReference type="EMBL" id="FNNC01000002">
    <property type="protein sequence ID" value="SDW38279.1"/>
    <property type="molecule type" value="Genomic_DNA"/>
</dbReference>
<dbReference type="GO" id="GO:0005886">
    <property type="term" value="C:plasma membrane"/>
    <property type="evidence" value="ECO:0007669"/>
    <property type="project" value="UniProtKB-SubCell"/>
</dbReference>
<gene>
    <name evidence="9" type="ORF">SAMN05421781_1221</name>
</gene>
<dbReference type="Proteomes" id="UP000199488">
    <property type="component" value="Unassembled WGS sequence"/>
</dbReference>
<feature type="transmembrane region" description="Helical" evidence="8">
    <location>
        <begin position="120"/>
        <end position="140"/>
    </location>
</feature>
<comment type="similarity">
    <text evidence="2">Belongs to the auxin efflux carrier (TC 2.A.69) family.</text>
</comment>
<name>A0A1H2T4T5_9BACI</name>
<feature type="transmembrane region" description="Helical" evidence="8">
    <location>
        <begin position="160"/>
        <end position="182"/>
    </location>
</feature>
<dbReference type="Pfam" id="PF03547">
    <property type="entry name" value="Mem_trans"/>
    <property type="match status" value="2"/>
</dbReference>
<feature type="transmembrane region" description="Helical" evidence="8">
    <location>
        <begin position="278"/>
        <end position="297"/>
    </location>
</feature>
<feature type="transmembrane region" description="Helical" evidence="8">
    <location>
        <begin position="34"/>
        <end position="50"/>
    </location>
</feature>
<keyword evidence="6 8" id="KW-1133">Transmembrane helix</keyword>
<evidence type="ECO:0000256" key="7">
    <source>
        <dbReference type="ARBA" id="ARBA00023136"/>
    </source>
</evidence>
<keyword evidence="7 8" id="KW-0472">Membrane</keyword>
<evidence type="ECO:0000256" key="8">
    <source>
        <dbReference type="SAM" id="Phobius"/>
    </source>
</evidence>
<keyword evidence="10" id="KW-1185">Reference proteome</keyword>
<evidence type="ECO:0000256" key="6">
    <source>
        <dbReference type="ARBA" id="ARBA00022989"/>
    </source>
</evidence>
<evidence type="ECO:0008006" key="11">
    <source>
        <dbReference type="Google" id="ProtNLM"/>
    </source>
</evidence>
<organism evidence="9 10">
    <name type="scientific">Marinococcus luteus</name>
    <dbReference type="NCBI Taxonomy" id="1122204"/>
    <lineage>
        <taxon>Bacteria</taxon>
        <taxon>Bacillati</taxon>
        <taxon>Bacillota</taxon>
        <taxon>Bacilli</taxon>
        <taxon>Bacillales</taxon>
        <taxon>Bacillaceae</taxon>
        <taxon>Marinococcus</taxon>
    </lineage>
</organism>
<accession>A0A1H2T4T5</accession>
<dbReference type="RefSeq" id="WP_091612490.1">
    <property type="nucleotide sequence ID" value="NZ_FNNC01000002.1"/>
</dbReference>
<feature type="transmembrane region" description="Helical" evidence="8">
    <location>
        <begin position="94"/>
        <end position="114"/>
    </location>
</feature>
<evidence type="ECO:0000256" key="4">
    <source>
        <dbReference type="ARBA" id="ARBA00022475"/>
    </source>
</evidence>
<feature type="transmembrane region" description="Helical" evidence="8">
    <location>
        <begin position="6"/>
        <end position="22"/>
    </location>
</feature>
<evidence type="ECO:0000256" key="2">
    <source>
        <dbReference type="ARBA" id="ARBA00010145"/>
    </source>
</evidence>
<dbReference type="InterPro" id="IPR038770">
    <property type="entry name" value="Na+/solute_symporter_sf"/>
</dbReference>
<keyword evidence="4" id="KW-1003">Cell membrane</keyword>
<dbReference type="PANTHER" id="PTHR36838:SF1">
    <property type="entry name" value="SLR1864 PROTEIN"/>
    <property type="match status" value="1"/>
</dbReference>
<dbReference type="PANTHER" id="PTHR36838">
    <property type="entry name" value="AUXIN EFFLUX CARRIER FAMILY PROTEIN"/>
    <property type="match status" value="1"/>
</dbReference>
<feature type="transmembrane region" description="Helical" evidence="8">
    <location>
        <begin position="62"/>
        <end position="82"/>
    </location>
</feature>
<protein>
    <recommendedName>
        <fullName evidence="11">AEC family transporter</fullName>
    </recommendedName>
</protein>
<dbReference type="STRING" id="1122204.SAMN05421781_1221"/>
<reference evidence="9 10" key="1">
    <citation type="submission" date="2016-10" db="EMBL/GenBank/DDBJ databases">
        <authorList>
            <person name="de Groot N.N."/>
        </authorList>
    </citation>
    <scope>NUCLEOTIDE SEQUENCE [LARGE SCALE GENOMIC DNA]</scope>
    <source>
        <strain evidence="9 10">DSM 23126</strain>
    </source>
</reference>